<evidence type="ECO:0000313" key="2">
    <source>
        <dbReference type="EMBL" id="GFO07912.1"/>
    </source>
</evidence>
<dbReference type="AlphaFoldDB" id="A0AAV4AKY9"/>
<keyword evidence="1" id="KW-1133">Transmembrane helix</keyword>
<name>A0AAV4AKY9_9GAST</name>
<sequence>MNVIVILNNTCTSSQNRVGPRIDTLPLQESNPASSVNVKQLRYIFILAIFSFSVTTLTLLHSLNKATDVRPGCKTQRIAPTLRQVADLVCTRTKEREYFKTCIVGHVNCCLQCGPT</sequence>
<keyword evidence="3" id="KW-1185">Reference proteome</keyword>
<reference evidence="2 3" key="1">
    <citation type="journal article" date="2021" name="Elife">
        <title>Chloroplast acquisition without the gene transfer in kleptoplastic sea slugs, Plakobranchus ocellatus.</title>
        <authorList>
            <person name="Maeda T."/>
            <person name="Takahashi S."/>
            <person name="Yoshida T."/>
            <person name="Shimamura S."/>
            <person name="Takaki Y."/>
            <person name="Nagai Y."/>
            <person name="Toyoda A."/>
            <person name="Suzuki Y."/>
            <person name="Arimoto A."/>
            <person name="Ishii H."/>
            <person name="Satoh N."/>
            <person name="Nishiyama T."/>
            <person name="Hasebe M."/>
            <person name="Maruyama T."/>
            <person name="Minagawa J."/>
            <person name="Obokata J."/>
            <person name="Shigenobu S."/>
        </authorList>
    </citation>
    <scope>NUCLEOTIDE SEQUENCE [LARGE SCALE GENOMIC DNA]</scope>
</reference>
<evidence type="ECO:0000256" key="1">
    <source>
        <dbReference type="SAM" id="Phobius"/>
    </source>
</evidence>
<evidence type="ECO:0000313" key="3">
    <source>
        <dbReference type="Proteomes" id="UP000735302"/>
    </source>
</evidence>
<comment type="caution">
    <text evidence="2">The sequence shown here is derived from an EMBL/GenBank/DDBJ whole genome shotgun (WGS) entry which is preliminary data.</text>
</comment>
<dbReference type="EMBL" id="BLXT01003924">
    <property type="protein sequence ID" value="GFO07912.1"/>
    <property type="molecule type" value="Genomic_DNA"/>
</dbReference>
<keyword evidence="1" id="KW-0812">Transmembrane</keyword>
<accession>A0AAV4AKY9</accession>
<proteinExistence type="predicted"/>
<feature type="transmembrane region" description="Helical" evidence="1">
    <location>
        <begin position="41"/>
        <end position="60"/>
    </location>
</feature>
<organism evidence="2 3">
    <name type="scientific">Plakobranchus ocellatus</name>
    <dbReference type="NCBI Taxonomy" id="259542"/>
    <lineage>
        <taxon>Eukaryota</taxon>
        <taxon>Metazoa</taxon>
        <taxon>Spiralia</taxon>
        <taxon>Lophotrochozoa</taxon>
        <taxon>Mollusca</taxon>
        <taxon>Gastropoda</taxon>
        <taxon>Heterobranchia</taxon>
        <taxon>Euthyneura</taxon>
        <taxon>Panpulmonata</taxon>
        <taxon>Sacoglossa</taxon>
        <taxon>Placobranchoidea</taxon>
        <taxon>Plakobranchidae</taxon>
        <taxon>Plakobranchus</taxon>
    </lineage>
</organism>
<dbReference type="Proteomes" id="UP000735302">
    <property type="component" value="Unassembled WGS sequence"/>
</dbReference>
<gene>
    <name evidence="2" type="ORF">PoB_003441700</name>
</gene>
<protein>
    <submittedName>
        <fullName evidence="2">Uncharacterized protein</fullName>
    </submittedName>
</protein>
<keyword evidence="1" id="KW-0472">Membrane</keyword>